<evidence type="ECO:0000256" key="3">
    <source>
        <dbReference type="ARBA" id="ARBA00023155"/>
    </source>
</evidence>
<evidence type="ECO:0000313" key="9">
    <source>
        <dbReference type="Proteomes" id="UP000031668"/>
    </source>
</evidence>
<dbReference type="SMART" id="SM00389">
    <property type="entry name" value="HOX"/>
    <property type="match status" value="1"/>
</dbReference>
<dbReference type="PANTHER" id="PTHR24333">
    <property type="entry name" value="HOMEO BOX HB9 LIKE A-RELATED"/>
    <property type="match status" value="1"/>
</dbReference>
<evidence type="ECO:0000256" key="1">
    <source>
        <dbReference type="ARBA" id="ARBA00004123"/>
    </source>
</evidence>
<dbReference type="OrthoDB" id="6159439at2759"/>
<feature type="DNA-binding region" description="Homeobox" evidence="5">
    <location>
        <begin position="133"/>
        <end position="192"/>
    </location>
</feature>
<dbReference type="Pfam" id="PF00046">
    <property type="entry name" value="Homeodomain"/>
    <property type="match status" value="1"/>
</dbReference>
<organism evidence="8 9">
    <name type="scientific">Thelohanellus kitauei</name>
    <name type="common">Myxosporean</name>
    <dbReference type="NCBI Taxonomy" id="669202"/>
    <lineage>
        <taxon>Eukaryota</taxon>
        <taxon>Metazoa</taxon>
        <taxon>Cnidaria</taxon>
        <taxon>Myxozoa</taxon>
        <taxon>Myxosporea</taxon>
        <taxon>Bivalvulida</taxon>
        <taxon>Platysporina</taxon>
        <taxon>Myxobolidae</taxon>
        <taxon>Thelohanellus</taxon>
    </lineage>
</organism>
<dbReference type="PANTHER" id="PTHR24333:SF5">
    <property type="entry name" value="VENT HOMEOBOX"/>
    <property type="match status" value="1"/>
</dbReference>
<dbReference type="EMBL" id="JWZT01001233">
    <property type="protein sequence ID" value="KII72412.1"/>
    <property type="molecule type" value="Genomic_DNA"/>
</dbReference>
<dbReference type="CDD" id="cd00086">
    <property type="entry name" value="homeodomain"/>
    <property type="match status" value="1"/>
</dbReference>
<dbReference type="GO" id="GO:0000981">
    <property type="term" value="F:DNA-binding transcription factor activity, RNA polymerase II-specific"/>
    <property type="evidence" value="ECO:0007669"/>
    <property type="project" value="InterPro"/>
</dbReference>
<evidence type="ECO:0000256" key="5">
    <source>
        <dbReference type="PROSITE-ProRule" id="PRU00108"/>
    </source>
</evidence>
<evidence type="ECO:0000256" key="6">
    <source>
        <dbReference type="RuleBase" id="RU000682"/>
    </source>
</evidence>
<evidence type="ECO:0000313" key="8">
    <source>
        <dbReference type="EMBL" id="KII72412.1"/>
    </source>
</evidence>
<dbReference type="PRINTS" id="PR00024">
    <property type="entry name" value="HOMEOBOX"/>
</dbReference>
<dbReference type="InterPro" id="IPR009057">
    <property type="entry name" value="Homeodomain-like_sf"/>
</dbReference>
<evidence type="ECO:0000259" key="7">
    <source>
        <dbReference type="PROSITE" id="PS50071"/>
    </source>
</evidence>
<evidence type="ECO:0000256" key="2">
    <source>
        <dbReference type="ARBA" id="ARBA00023125"/>
    </source>
</evidence>
<dbReference type="Proteomes" id="UP000031668">
    <property type="component" value="Unassembled WGS sequence"/>
</dbReference>
<protein>
    <submittedName>
        <fullName evidence="8">Homeobox protein Hox-D12</fullName>
    </submittedName>
</protein>
<dbReference type="PROSITE" id="PS00027">
    <property type="entry name" value="HOMEOBOX_1"/>
    <property type="match status" value="1"/>
</dbReference>
<evidence type="ECO:0000256" key="4">
    <source>
        <dbReference type="ARBA" id="ARBA00023242"/>
    </source>
</evidence>
<dbReference type="SUPFAM" id="SSF46689">
    <property type="entry name" value="Homeodomain-like"/>
    <property type="match status" value="1"/>
</dbReference>
<dbReference type="InterPro" id="IPR001356">
    <property type="entry name" value="HD"/>
</dbReference>
<keyword evidence="2 5" id="KW-0238">DNA-binding</keyword>
<reference evidence="8 9" key="1">
    <citation type="journal article" date="2014" name="Genome Biol. Evol.">
        <title>The genome of the myxosporean Thelohanellus kitauei shows adaptations to nutrient acquisition within its fish host.</title>
        <authorList>
            <person name="Yang Y."/>
            <person name="Xiong J."/>
            <person name="Zhou Z."/>
            <person name="Huo F."/>
            <person name="Miao W."/>
            <person name="Ran C."/>
            <person name="Liu Y."/>
            <person name="Zhang J."/>
            <person name="Feng J."/>
            <person name="Wang M."/>
            <person name="Wang M."/>
            <person name="Wang L."/>
            <person name="Yao B."/>
        </authorList>
    </citation>
    <scope>NUCLEOTIDE SEQUENCE [LARGE SCALE GENOMIC DNA]</scope>
    <source>
        <strain evidence="8">Wuqing</strain>
    </source>
</reference>
<dbReference type="InterPro" id="IPR020479">
    <property type="entry name" value="HD_metazoa"/>
</dbReference>
<dbReference type="Gene3D" id="1.10.10.60">
    <property type="entry name" value="Homeodomain-like"/>
    <property type="match status" value="1"/>
</dbReference>
<comment type="caution">
    <text evidence="8">The sequence shown here is derived from an EMBL/GenBank/DDBJ whole genome shotgun (WGS) entry which is preliminary data.</text>
</comment>
<accession>A0A0C2NEG5</accession>
<dbReference type="InterPro" id="IPR050848">
    <property type="entry name" value="Homeobox_TF"/>
</dbReference>
<dbReference type="InterPro" id="IPR017970">
    <property type="entry name" value="Homeobox_CS"/>
</dbReference>
<keyword evidence="4 5" id="KW-0539">Nucleus</keyword>
<name>A0A0C2NEG5_THEKT</name>
<proteinExistence type="predicted"/>
<comment type="subcellular location">
    <subcellularLocation>
        <location evidence="1 5 6">Nucleus</location>
    </subcellularLocation>
</comment>
<dbReference type="GO" id="GO:0005634">
    <property type="term" value="C:nucleus"/>
    <property type="evidence" value="ECO:0007669"/>
    <property type="project" value="UniProtKB-SubCell"/>
</dbReference>
<dbReference type="PROSITE" id="PS50071">
    <property type="entry name" value="HOMEOBOX_2"/>
    <property type="match status" value="1"/>
</dbReference>
<keyword evidence="9" id="KW-1185">Reference proteome</keyword>
<dbReference type="AlphaFoldDB" id="A0A0C2NEG5"/>
<sequence>MFDQNSTPRNMGQYYSSTPRMVHRNVQVHTPQTFQSSQDGYQTYSSLYNQYAEYILGSSHGDIDMRIGPYHHSHVGHSNPPPLVPRLPPPVTNYSMREYTQRRTDDRDVLRREQLPKQSPQSAAPNPTHCETSKRIRLTYTKKQLEALESEFSINQFVQRQKRAELANELKLTEKQVKIWFQNRRMKLKRERRKMLMIEPVPINM</sequence>
<feature type="domain" description="Homeobox" evidence="7">
    <location>
        <begin position="131"/>
        <end position="191"/>
    </location>
</feature>
<gene>
    <name evidence="8" type="ORF">RF11_03653</name>
</gene>
<dbReference type="GO" id="GO:0003677">
    <property type="term" value="F:DNA binding"/>
    <property type="evidence" value="ECO:0007669"/>
    <property type="project" value="UniProtKB-UniRule"/>
</dbReference>
<keyword evidence="3 5" id="KW-0371">Homeobox</keyword>